<dbReference type="HAMAP" id="MF_00214">
    <property type="entry name" value="AroD"/>
    <property type="match status" value="1"/>
</dbReference>
<evidence type="ECO:0000256" key="2">
    <source>
        <dbReference type="ARBA" id="ARBA00022605"/>
    </source>
</evidence>
<dbReference type="eggNOG" id="COG0710">
    <property type="taxonomic scope" value="Bacteria"/>
</dbReference>
<evidence type="ECO:0000313" key="7">
    <source>
        <dbReference type="EMBL" id="SNU88316.1"/>
    </source>
</evidence>
<keyword evidence="5 6" id="KW-0704">Schiff base</keyword>
<dbReference type="PANTHER" id="PTHR43699:SF1">
    <property type="entry name" value="3-DEHYDROQUINATE DEHYDRATASE"/>
    <property type="match status" value="1"/>
</dbReference>
<dbReference type="InterPro" id="IPR050146">
    <property type="entry name" value="Type-I_3-dehydroquinase"/>
</dbReference>
<dbReference type="Pfam" id="PF01487">
    <property type="entry name" value="DHquinase_I"/>
    <property type="match status" value="1"/>
</dbReference>
<dbReference type="CDD" id="cd00502">
    <property type="entry name" value="DHQase_I"/>
    <property type="match status" value="1"/>
</dbReference>
<dbReference type="EMBL" id="LT906439">
    <property type="protein sequence ID" value="SNU88316.1"/>
    <property type="molecule type" value="Genomic_DNA"/>
</dbReference>
<dbReference type="STRING" id="1123308.GCA_000380085_00339"/>
<dbReference type="GO" id="GO:0003855">
    <property type="term" value="F:3-dehydroquinate dehydratase activity"/>
    <property type="evidence" value="ECO:0007669"/>
    <property type="project" value="UniProtKB-UniRule"/>
</dbReference>
<evidence type="ECO:0000256" key="4">
    <source>
        <dbReference type="ARBA" id="ARBA00023239"/>
    </source>
</evidence>
<comment type="function">
    <text evidence="6">Involved in the third step of the chorismate pathway, which leads to the biosynthesis of aromatic amino acids. Catalyzes the cis-dehydration of 3-dehydroquinate (DHQ) and introduces the first double bond of the aromatic ring to yield 3-dehydroshikimate.</text>
</comment>
<dbReference type="EC" id="4.2.1.10" evidence="6"/>
<dbReference type="InterPro" id="IPR001381">
    <property type="entry name" value="DHquinase_I"/>
</dbReference>
<dbReference type="InterPro" id="IPR013785">
    <property type="entry name" value="Aldolase_TIM"/>
</dbReference>
<proteinExistence type="inferred from homology"/>
<dbReference type="AlphaFoldDB" id="A0A239SSI5"/>
<organism evidence="7 8">
    <name type="scientific">Streptococcus merionis</name>
    <dbReference type="NCBI Taxonomy" id="400065"/>
    <lineage>
        <taxon>Bacteria</taxon>
        <taxon>Bacillati</taxon>
        <taxon>Bacillota</taxon>
        <taxon>Bacilli</taxon>
        <taxon>Lactobacillales</taxon>
        <taxon>Streptococcaceae</taxon>
        <taxon>Streptococcus</taxon>
    </lineage>
</organism>
<feature type="active site" description="Schiff-base intermediate with substrate" evidence="6">
    <location>
        <position position="143"/>
    </location>
</feature>
<comment type="subunit">
    <text evidence="6">Homodimer.</text>
</comment>
<keyword evidence="2 6" id="KW-0028">Amino-acid biosynthesis</keyword>
<dbReference type="OrthoDB" id="9813659at2"/>
<accession>A0A239SSI5</accession>
<feature type="binding site" evidence="6">
    <location>
        <position position="6"/>
    </location>
    <ligand>
        <name>3-dehydroquinate</name>
        <dbReference type="ChEBI" id="CHEBI:32364"/>
    </ligand>
</feature>
<evidence type="ECO:0000256" key="5">
    <source>
        <dbReference type="ARBA" id="ARBA00023270"/>
    </source>
</evidence>
<protein>
    <recommendedName>
        <fullName evidence="6">3-dehydroquinate dehydratase</fullName>
        <shortName evidence="6">3-dehydroquinase</shortName>
        <ecNumber evidence="6">4.2.1.10</ecNumber>
    </recommendedName>
    <alternativeName>
        <fullName evidence="6">Type I DHQase</fullName>
    </alternativeName>
    <alternativeName>
        <fullName evidence="6">Type I dehydroquinase</fullName>
        <shortName evidence="6">DHQ1</shortName>
    </alternativeName>
</protein>
<dbReference type="GO" id="GO:0009423">
    <property type="term" value="P:chorismate biosynthetic process"/>
    <property type="evidence" value="ECO:0007669"/>
    <property type="project" value="UniProtKB-UniRule"/>
</dbReference>
<feature type="binding site" evidence="6">
    <location>
        <position position="62"/>
    </location>
    <ligand>
        <name>3-dehydroquinate</name>
        <dbReference type="ChEBI" id="CHEBI:32364"/>
    </ligand>
</feature>
<reference evidence="7 8" key="1">
    <citation type="submission" date="2017-06" db="EMBL/GenBank/DDBJ databases">
        <authorList>
            <consortium name="Pathogen Informatics"/>
        </authorList>
    </citation>
    <scope>NUCLEOTIDE SEQUENCE [LARGE SCALE GENOMIC DNA]</scope>
    <source>
        <strain evidence="7 8">NCTC13788</strain>
    </source>
</reference>
<dbReference type="RefSeq" id="WP_018372904.1">
    <property type="nucleotide sequence ID" value="NZ_JBCLRV010000015.1"/>
</dbReference>
<feature type="binding site" evidence="6">
    <location>
        <position position="205"/>
    </location>
    <ligand>
        <name>3-dehydroquinate</name>
        <dbReference type="ChEBI" id="CHEBI:32364"/>
    </ligand>
</feature>
<dbReference type="UniPathway" id="UPA00053">
    <property type="reaction ID" value="UER00086"/>
</dbReference>
<feature type="binding site" evidence="6">
    <location>
        <position position="186"/>
    </location>
    <ligand>
        <name>3-dehydroquinate</name>
        <dbReference type="ChEBI" id="CHEBI:32364"/>
    </ligand>
</feature>
<comment type="similarity">
    <text evidence="6">Belongs to the type-I 3-dehydroquinase family.</text>
</comment>
<name>A0A239SSI5_9STRE</name>
<dbReference type="Gene3D" id="3.20.20.70">
    <property type="entry name" value="Aldolase class I"/>
    <property type="match status" value="1"/>
</dbReference>
<dbReference type="SUPFAM" id="SSF51569">
    <property type="entry name" value="Aldolase"/>
    <property type="match status" value="1"/>
</dbReference>
<keyword evidence="3 6" id="KW-0057">Aromatic amino acid biosynthesis</keyword>
<keyword evidence="8" id="KW-1185">Reference proteome</keyword>
<feature type="binding site" evidence="6">
    <location>
        <begin position="30"/>
        <end position="32"/>
    </location>
    <ligand>
        <name>3-dehydroquinate</name>
        <dbReference type="ChEBI" id="CHEBI:32364"/>
    </ligand>
</feature>
<dbReference type="PANTHER" id="PTHR43699">
    <property type="entry name" value="3-DEHYDROQUINATE DEHYDRATASE"/>
    <property type="match status" value="1"/>
</dbReference>
<feature type="binding site" evidence="6">
    <location>
        <position position="209"/>
    </location>
    <ligand>
        <name>3-dehydroquinate</name>
        <dbReference type="ChEBI" id="CHEBI:32364"/>
    </ligand>
</feature>
<evidence type="ECO:0000256" key="6">
    <source>
        <dbReference type="HAMAP-Rule" id="MF_00214"/>
    </source>
</evidence>
<dbReference type="KEGG" id="smen:SAMEA4412692_0999"/>
<dbReference type="GO" id="GO:0046279">
    <property type="term" value="P:3,4-dihydroxybenzoate biosynthetic process"/>
    <property type="evidence" value="ECO:0007669"/>
    <property type="project" value="TreeGrafter"/>
</dbReference>
<keyword evidence="4 6" id="KW-0456">Lyase</keyword>
<evidence type="ECO:0000313" key="8">
    <source>
        <dbReference type="Proteomes" id="UP000215185"/>
    </source>
</evidence>
<evidence type="ECO:0000256" key="3">
    <source>
        <dbReference type="ARBA" id="ARBA00023141"/>
    </source>
</evidence>
<dbReference type="Proteomes" id="UP000215185">
    <property type="component" value="Chromosome 1"/>
</dbReference>
<sequence length="225" mass="25993">MQIVVSIIPTSLEEVEQLDLSRYEQADLIEWRADYLPKEEILHVAPAVFEKFVGREVIFTLRTVAEGGHIELDGQEYVDFLKEINQIYSPDYIDFEYFSYRHVFDQMLEFPNLVLSYHNFENTPENLMEIMSEMTSLAPKMVKLAVTPKREQDVLDLMNFTRGFKGLNPEQNFATMSMGKLGRITRFSSLLTGSSWTFACVDEPSAPGQVDLKDMVKIRDILNED</sequence>
<dbReference type="GO" id="GO:0008652">
    <property type="term" value="P:amino acid biosynthetic process"/>
    <property type="evidence" value="ECO:0007669"/>
    <property type="project" value="UniProtKB-KW"/>
</dbReference>
<evidence type="ECO:0000256" key="1">
    <source>
        <dbReference type="ARBA" id="ARBA00001864"/>
    </source>
</evidence>
<dbReference type="GO" id="GO:0009073">
    <property type="term" value="P:aromatic amino acid family biosynthetic process"/>
    <property type="evidence" value="ECO:0007669"/>
    <property type="project" value="UniProtKB-KW"/>
</dbReference>
<feature type="active site" description="Proton donor/acceptor" evidence="6">
    <location>
        <position position="118"/>
    </location>
</feature>
<comment type="catalytic activity">
    <reaction evidence="1 6">
        <text>3-dehydroquinate = 3-dehydroshikimate + H2O</text>
        <dbReference type="Rhea" id="RHEA:21096"/>
        <dbReference type="ChEBI" id="CHEBI:15377"/>
        <dbReference type="ChEBI" id="CHEBI:16630"/>
        <dbReference type="ChEBI" id="CHEBI:32364"/>
        <dbReference type="EC" id="4.2.1.10"/>
    </reaction>
</comment>
<comment type="pathway">
    <text evidence="6">Metabolic intermediate biosynthesis; chorismate biosynthesis; chorismate from D-erythrose 4-phosphate and phosphoenolpyruvate: step 3/7.</text>
</comment>
<gene>
    <name evidence="6 7" type="primary">aroD</name>
    <name evidence="7" type="ORF">SAMEA4412692_00999</name>
</gene>